<feature type="region of interest" description="Disordered" evidence="1">
    <location>
        <begin position="1"/>
        <end position="24"/>
    </location>
</feature>
<proteinExistence type="predicted"/>
<evidence type="ECO:0000313" key="3">
    <source>
        <dbReference type="EMBL" id="MED6136633.1"/>
    </source>
</evidence>
<dbReference type="Gene3D" id="1.20.1280.50">
    <property type="match status" value="1"/>
</dbReference>
<feature type="compositionally biased region" description="Basic and acidic residues" evidence="1">
    <location>
        <begin position="12"/>
        <end position="22"/>
    </location>
</feature>
<dbReference type="InterPro" id="IPR036047">
    <property type="entry name" value="F-box-like_dom_sf"/>
</dbReference>
<accession>A0ABU6SL11</accession>
<dbReference type="EMBL" id="JASCZI010060891">
    <property type="protein sequence ID" value="MED6136633.1"/>
    <property type="molecule type" value="Genomic_DNA"/>
</dbReference>
<dbReference type="InterPro" id="IPR053781">
    <property type="entry name" value="F-box_AtFBL13-like"/>
</dbReference>
<name>A0ABU6SL11_9FABA</name>
<keyword evidence="4" id="KW-1185">Reference proteome</keyword>
<dbReference type="SMART" id="SM00579">
    <property type="entry name" value="FBD"/>
    <property type="match status" value="1"/>
</dbReference>
<dbReference type="InterPro" id="IPR055411">
    <property type="entry name" value="LRR_FXL15/At3g58940/PEG3-like"/>
</dbReference>
<dbReference type="Pfam" id="PF08387">
    <property type="entry name" value="FBD"/>
    <property type="match status" value="1"/>
</dbReference>
<comment type="caution">
    <text evidence="3">The sequence shown here is derived from an EMBL/GenBank/DDBJ whole genome shotgun (WGS) entry which is preliminary data.</text>
</comment>
<protein>
    <recommendedName>
        <fullName evidence="2">FBD domain-containing protein</fullName>
    </recommendedName>
</protein>
<dbReference type="Gene3D" id="3.80.10.10">
    <property type="entry name" value="Ribonuclease Inhibitor"/>
    <property type="match status" value="1"/>
</dbReference>
<evidence type="ECO:0000313" key="4">
    <source>
        <dbReference type="Proteomes" id="UP001341840"/>
    </source>
</evidence>
<evidence type="ECO:0000256" key="1">
    <source>
        <dbReference type="SAM" id="MobiDB-lite"/>
    </source>
</evidence>
<dbReference type="SUPFAM" id="SSF81383">
    <property type="entry name" value="F-box domain"/>
    <property type="match status" value="1"/>
</dbReference>
<dbReference type="SUPFAM" id="SSF52047">
    <property type="entry name" value="RNI-like"/>
    <property type="match status" value="1"/>
</dbReference>
<dbReference type="InterPro" id="IPR032675">
    <property type="entry name" value="LRR_dom_sf"/>
</dbReference>
<sequence length="470" mass="53018">MAKDCSKRRRSTRSDLKNHDESTTTTPSLVNEIDFISTLPDCLLCHILSFLPGKTTSVVATTSVLSRRWRYVWKDLPVFNFGQSSLPHDYCTAKSPLFASIKTFLSLRTTRGFRKFQLSCDIKEEELSTVKSWVETAIGSNLEEVYFQLFVHRERNLVMPDTIFNCTALVTLRLGISGQIVTVLNRSSYHLPSLKKFYLVIESSNNLEALLSGCPVLETLRVVINHEYPDPNPNPNKKETIRVASSSLKTLNIRACYKGAIIEELEIDALSLEELCLTISGKLEKLSARNLHKVETADLHFSSAVGGYSLIELVNEIGNASDLSLYPSLVDSVALPIGDLVDFNHLQKLTVEYFDTTLVMDILGKCHLLKDLTFFWHEDERDRLPWREPTDVPNCVASHLESVSVFVHYGSKKDTGFITYILQKGLLLKSVKIWVLLWGLKDLDREVSLVPTGSKMCQVEYEVVNSSEGM</sequence>
<dbReference type="CDD" id="cd22160">
    <property type="entry name" value="F-box_AtFBL13-like"/>
    <property type="match status" value="1"/>
</dbReference>
<dbReference type="InterPro" id="IPR006566">
    <property type="entry name" value="FBD"/>
</dbReference>
<dbReference type="PANTHER" id="PTHR31900">
    <property type="entry name" value="F-BOX/RNI SUPERFAMILY PROTEIN-RELATED"/>
    <property type="match status" value="1"/>
</dbReference>
<gene>
    <name evidence="3" type="ORF">PIB30_057732</name>
</gene>
<dbReference type="InterPro" id="IPR050232">
    <property type="entry name" value="FBL13/AtMIF1-like"/>
</dbReference>
<dbReference type="Pfam" id="PF24758">
    <property type="entry name" value="LRR_At5g56370"/>
    <property type="match status" value="1"/>
</dbReference>
<dbReference type="PANTHER" id="PTHR31900:SF34">
    <property type="entry name" value="EMB|CAB62440.1-RELATED"/>
    <property type="match status" value="1"/>
</dbReference>
<evidence type="ECO:0000259" key="2">
    <source>
        <dbReference type="SMART" id="SM00579"/>
    </source>
</evidence>
<feature type="domain" description="FBD" evidence="2">
    <location>
        <begin position="394"/>
        <end position="462"/>
    </location>
</feature>
<dbReference type="Pfam" id="PF00646">
    <property type="entry name" value="F-box"/>
    <property type="match status" value="1"/>
</dbReference>
<organism evidence="3 4">
    <name type="scientific">Stylosanthes scabra</name>
    <dbReference type="NCBI Taxonomy" id="79078"/>
    <lineage>
        <taxon>Eukaryota</taxon>
        <taxon>Viridiplantae</taxon>
        <taxon>Streptophyta</taxon>
        <taxon>Embryophyta</taxon>
        <taxon>Tracheophyta</taxon>
        <taxon>Spermatophyta</taxon>
        <taxon>Magnoliopsida</taxon>
        <taxon>eudicotyledons</taxon>
        <taxon>Gunneridae</taxon>
        <taxon>Pentapetalae</taxon>
        <taxon>rosids</taxon>
        <taxon>fabids</taxon>
        <taxon>Fabales</taxon>
        <taxon>Fabaceae</taxon>
        <taxon>Papilionoideae</taxon>
        <taxon>50 kb inversion clade</taxon>
        <taxon>dalbergioids sensu lato</taxon>
        <taxon>Dalbergieae</taxon>
        <taxon>Pterocarpus clade</taxon>
        <taxon>Stylosanthes</taxon>
    </lineage>
</organism>
<feature type="compositionally biased region" description="Basic residues" evidence="1">
    <location>
        <begin position="1"/>
        <end position="11"/>
    </location>
</feature>
<dbReference type="Proteomes" id="UP001341840">
    <property type="component" value="Unassembled WGS sequence"/>
</dbReference>
<reference evidence="3 4" key="1">
    <citation type="journal article" date="2023" name="Plants (Basel)">
        <title>Bridging the Gap: Combining Genomics and Transcriptomics Approaches to Understand Stylosanthes scabra, an Orphan Legume from the Brazilian Caatinga.</title>
        <authorList>
            <person name="Ferreira-Neto J.R.C."/>
            <person name="da Silva M.D."/>
            <person name="Binneck E."/>
            <person name="de Melo N.F."/>
            <person name="da Silva R.H."/>
            <person name="de Melo A.L.T.M."/>
            <person name="Pandolfi V."/>
            <person name="Bustamante F.O."/>
            <person name="Brasileiro-Vidal A.C."/>
            <person name="Benko-Iseppon A.M."/>
        </authorList>
    </citation>
    <scope>NUCLEOTIDE SEQUENCE [LARGE SCALE GENOMIC DNA]</scope>
    <source>
        <tissue evidence="3">Leaves</tissue>
    </source>
</reference>
<dbReference type="InterPro" id="IPR001810">
    <property type="entry name" value="F-box_dom"/>
</dbReference>